<proteinExistence type="inferred from homology"/>
<keyword evidence="5" id="KW-1185">Reference proteome</keyword>
<sequence>MNTRAPQATELRRVFGAFPTGVTAVAALVGDTPVGLAASSFTAVSLAPPIVSICVAHTSTTWPLLRQAARLGVSVLAAQQERACRQLSAPGDRFAALPWHATTDGAVLLDGASAWLTCGIDRHVTAGDHDIVLLRVHDLQADPDVVPLIFHASQFRRLEPADVRCAA</sequence>
<evidence type="ECO:0000256" key="2">
    <source>
        <dbReference type="ARBA" id="ARBA00023002"/>
    </source>
</evidence>
<dbReference type="Proteomes" id="UP001501570">
    <property type="component" value="Unassembled WGS sequence"/>
</dbReference>
<protein>
    <submittedName>
        <fullName evidence="4">Flavin reductase family protein</fullName>
    </submittedName>
</protein>
<comment type="caution">
    <text evidence="4">The sequence shown here is derived from an EMBL/GenBank/DDBJ whole genome shotgun (WGS) entry which is preliminary data.</text>
</comment>
<dbReference type="PANTHER" id="PTHR30466">
    <property type="entry name" value="FLAVIN REDUCTASE"/>
    <property type="match status" value="1"/>
</dbReference>
<evidence type="ECO:0000259" key="3">
    <source>
        <dbReference type="SMART" id="SM00903"/>
    </source>
</evidence>
<dbReference type="PANTHER" id="PTHR30466:SF11">
    <property type="entry name" value="FLAVIN-DEPENDENT MONOOXYGENASE, REDUCTASE SUBUNIT HSAB"/>
    <property type="match status" value="1"/>
</dbReference>
<reference evidence="5" key="1">
    <citation type="journal article" date="2019" name="Int. J. Syst. Evol. Microbiol.">
        <title>The Global Catalogue of Microorganisms (GCM) 10K type strain sequencing project: providing services to taxonomists for standard genome sequencing and annotation.</title>
        <authorList>
            <consortium name="The Broad Institute Genomics Platform"/>
            <consortium name="The Broad Institute Genome Sequencing Center for Infectious Disease"/>
            <person name="Wu L."/>
            <person name="Ma J."/>
        </authorList>
    </citation>
    <scope>NUCLEOTIDE SEQUENCE [LARGE SCALE GENOMIC DNA]</scope>
    <source>
        <strain evidence="5">JCM 18304</strain>
    </source>
</reference>
<evidence type="ECO:0000313" key="4">
    <source>
        <dbReference type="EMBL" id="GAA5186295.1"/>
    </source>
</evidence>
<dbReference type="InterPro" id="IPR012349">
    <property type="entry name" value="Split_barrel_FMN-bd"/>
</dbReference>
<evidence type="ECO:0000313" key="5">
    <source>
        <dbReference type="Proteomes" id="UP001501570"/>
    </source>
</evidence>
<dbReference type="SMART" id="SM00903">
    <property type="entry name" value="Flavin_Reduct"/>
    <property type="match status" value="1"/>
</dbReference>
<dbReference type="Gene3D" id="2.30.110.10">
    <property type="entry name" value="Electron Transport, Fmn-binding Protein, Chain A"/>
    <property type="match status" value="1"/>
</dbReference>
<dbReference type="InterPro" id="IPR050268">
    <property type="entry name" value="NADH-dep_flavin_reductase"/>
</dbReference>
<comment type="similarity">
    <text evidence="1">Belongs to the non-flavoprotein flavin reductase family.</text>
</comment>
<dbReference type="RefSeq" id="WP_345630382.1">
    <property type="nucleotide sequence ID" value="NZ_BAABJQ010000008.1"/>
</dbReference>
<organism evidence="4 5">
    <name type="scientific">Rugosimonospora acidiphila</name>
    <dbReference type="NCBI Taxonomy" id="556531"/>
    <lineage>
        <taxon>Bacteria</taxon>
        <taxon>Bacillati</taxon>
        <taxon>Actinomycetota</taxon>
        <taxon>Actinomycetes</taxon>
        <taxon>Micromonosporales</taxon>
        <taxon>Micromonosporaceae</taxon>
        <taxon>Rugosimonospora</taxon>
    </lineage>
</organism>
<accession>A0ABP9RSH8</accession>
<dbReference type="EMBL" id="BAABJQ010000008">
    <property type="protein sequence ID" value="GAA5186295.1"/>
    <property type="molecule type" value="Genomic_DNA"/>
</dbReference>
<evidence type="ECO:0000256" key="1">
    <source>
        <dbReference type="ARBA" id="ARBA00008898"/>
    </source>
</evidence>
<dbReference type="Pfam" id="PF01613">
    <property type="entry name" value="Flavin_Reduct"/>
    <property type="match status" value="1"/>
</dbReference>
<feature type="domain" description="Flavin reductase like" evidence="3">
    <location>
        <begin position="15"/>
        <end position="157"/>
    </location>
</feature>
<dbReference type="InterPro" id="IPR002563">
    <property type="entry name" value="Flavin_Rdtase-like_dom"/>
</dbReference>
<gene>
    <name evidence="4" type="ORF">GCM10023322_32230</name>
</gene>
<name>A0ABP9RSH8_9ACTN</name>
<keyword evidence="2" id="KW-0560">Oxidoreductase</keyword>
<dbReference type="SUPFAM" id="SSF50475">
    <property type="entry name" value="FMN-binding split barrel"/>
    <property type="match status" value="1"/>
</dbReference>